<evidence type="ECO:0000256" key="1">
    <source>
        <dbReference type="SAM" id="MobiDB-lite"/>
    </source>
</evidence>
<reference evidence="2 3" key="2">
    <citation type="submission" date="2020-09" db="EMBL/GenBank/DDBJ databases">
        <authorList>
            <person name="Chen F.-J."/>
            <person name="Lee Y.-T."/>
        </authorList>
    </citation>
    <scope>NUCLEOTIDE SEQUENCE [LARGE SCALE GENOMIC DNA]</scope>
    <source>
        <strain evidence="2 3">AS72</strain>
    </source>
</reference>
<protein>
    <submittedName>
        <fullName evidence="2">Uncharacterized protein</fullName>
    </submittedName>
</protein>
<name>A0A7H2Q3S8_9GAMM</name>
<feature type="compositionally biased region" description="Polar residues" evidence="1">
    <location>
        <begin position="19"/>
        <end position="35"/>
    </location>
</feature>
<dbReference type="AlphaFoldDB" id="A0A7H2Q3S8"/>
<proteinExistence type="predicted"/>
<reference evidence="3" key="1">
    <citation type="submission" date="2020-09" db="EMBL/GenBank/DDBJ databases">
        <title>Clinical and molecular characterization of Acinetobacter seifertii in Taiwan.</title>
        <authorList>
            <person name="Li L.-H."/>
            <person name="Yang Y.-S."/>
            <person name="Sun J.-R."/>
            <person name="Huang T.-W."/>
            <person name="Huang W.-C."/>
            <person name="Wang Y.-C."/>
            <person name="Kuo T.-H."/>
            <person name="Kuo S.-C."/>
            <person name="Chen T.-L."/>
        </authorList>
    </citation>
    <scope>NUCLEOTIDE SEQUENCE [LARGE SCALE GENOMIC DNA]</scope>
    <source>
        <strain evidence="3">AS72</strain>
    </source>
</reference>
<accession>A0A7H2Q3S8</accession>
<dbReference type="EMBL" id="CP061565">
    <property type="protein sequence ID" value="QNX09761.1"/>
    <property type="molecule type" value="Genomic_DNA"/>
</dbReference>
<organism evidence="2 3">
    <name type="scientific">Acinetobacter seifertii</name>
    <dbReference type="NCBI Taxonomy" id="1530123"/>
    <lineage>
        <taxon>Bacteria</taxon>
        <taxon>Pseudomonadati</taxon>
        <taxon>Pseudomonadota</taxon>
        <taxon>Gammaproteobacteria</taxon>
        <taxon>Moraxellales</taxon>
        <taxon>Moraxellaceae</taxon>
        <taxon>Acinetobacter</taxon>
        <taxon>Acinetobacter calcoaceticus/baumannii complex</taxon>
    </lineage>
</organism>
<dbReference type="Proteomes" id="UP000516745">
    <property type="component" value="Chromosome"/>
</dbReference>
<gene>
    <name evidence="2" type="ORF">IC795_06260</name>
</gene>
<evidence type="ECO:0000313" key="3">
    <source>
        <dbReference type="Proteomes" id="UP000516745"/>
    </source>
</evidence>
<sequence length="45" mass="4765">MNNTEGVISADQGIEVNSHGLNNNLGQISSAQGNIMLNARPRSLE</sequence>
<evidence type="ECO:0000313" key="2">
    <source>
        <dbReference type="EMBL" id="QNX09761.1"/>
    </source>
</evidence>
<feature type="region of interest" description="Disordered" evidence="1">
    <location>
        <begin position="19"/>
        <end position="45"/>
    </location>
</feature>